<comment type="caution">
    <text evidence="1">The sequence shown here is derived from an EMBL/GenBank/DDBJ whole genome shotgun (WGS) entry which is preliminary data.</text>
</comment>
<name>A0ABR0AV93_9CRUS</name>
<sequence length="150" mass="16689">NHFDERDIIKGYSVLVEGKPTIVPYKRLRLKPDAVPCIFPSRIKIPKDVCWIVLPICPIIKKKGNALRKEVTQHRSQSTVTATTGFISIAPMFMEPASSTEIEPGVAVTIPSTTTTIPETAIQENTSTTGWETDLKKNLFSPVVDLPEDW</sequence>
<feature type="non-terminal residue" evidence="1">
    <location>
        <position position="1"/>
    </location>
</feature>
<reference evidence="1 2" key="1">
    <citation type="journal article" date="2023" name="Nucleic Acids Res.">
        <title>The hologenome of Daphnia magna reveals possible DNA methylation and microbiome-mediated evolution of the host genome.</title>
        <authorList>
            <person name="Chaturvedi A."/>
            <person name="Li X."/>
            <person name="Dhandapani V."/>
            <person name="Marshall H."/>
            <person name="Kissane S."/>
            <person name="Cuenca-Cambronero M."/>
            <person name="Asole G."/>
            <person name="Calvet F."/>
            <person name="Ruiz-Romero M."/>
            <person name="Marangio P."/>
            <person name="Guigo R."/>
            <person name="Rago D."/>
            <person name="Mirbahai L."/>
            <person name="Eastwood N."/>
            <person name="Colbourne J.K."/>
            <person name="Zhou J."/>
            <person name="Mallon E."/>
            <person name="Orsini L."/>
        </authorList>
    </citation>
    <scope>NUCLEOTIDE SEQUENCE [LARGE SCALE GENOMIC DNA]</scope>
    <source>
        <strain evidence="1">LRV0_1</strain>
    </source>
</reference>
<proteinExistence type="predicted"/>
<accession>A0ABR0AV93</accession>
<evidence type="ECO:0000313" key="1">
    <source>
        <dbReference type="EMBL" id="KAK4028862.1"/>
    </source>
</evidence>
<gene>
    <name evidence="1" type="ORF">OUZ56_021881</name>
</gene>
<protein>
    <submittedName>
        <fullName evidence="1">Uncharacterized protein</fullName>
    </submittedName>
</protein>
<dbReference type="Proteomes" id="UP001234178">
    <property type="component" value="Unassembled WGS sequence"/>
</dbReference>
<evidence type="ECO:0000313" key="2">
    <source>
        <dbReference type="Proteomes" id="UP001234178"/>
    </source>
</evidence>
<organism evidence="1 2">
    <name type="scientific">Daphnia magna</name>
    <dbReference type="NCBI Taxonomy" id="35525"/>
    <lineage>
        <taxon>Eukaryota</taxon>
        <taxon>Metazoa</taxon>
        <taxon>Ecdysozoa</taxon>
        <taxon>Arthropoda</taxon>
        <taxon>Crustacea</taxon>
        <taxon>Branchiopoda</taxon>
        <taxon>Diplostraca</taxon>
        <taxon>Cladocera</taxon>
        <taxon>Anomopoda</taxon>
        <taxon>Daphniidae</taxon>
        <taxon>Daphnia</taxon>
    </lineage>
</organism>
<keyword evidence="2" id="KW-1185">Reference proteome</keyword>
<dbReference type="EMBL" id="JAOYFB010000039">
    <property type="protein sequence ID" value="KAK4028862.1"/>
    <property type="molecule type" value="Genomic_DNA"/>
</dbReference>